<feature type="domain" description="AMP-dependent synthetase/ligase" evidence="1">
    <location>
        <begin position="63"/>
        <end position="266"/>
    </location>
</feature>
<name>A0A1L9AUZ1_9BACT</name>
<dbReference type="Gene3D" id="3.40.50.12780">
    <property type="entry name" value="N-terminal domain of ligase-like"/>
    <property type="match status" value="1"/>
</dbReference>
<gene>
    <name evidence="2" type="ORF">BON30_46980</name>
</gene>
<organism evidence="2 3">
    <name type="scientific">Cystobacter ferrugineus</name>
    <dbReference type="NCBI Taxonomy" id="83449"/>
    <lineage>
        <taxon>Bacteria</taxon>
        <taxon>Pseudomonadati</taxon>
        <taxon>Myxococcota</taxon>
        <taxon>Myxococcia</taxon>
        <taxon>Myxococcales</taxon>
        <taxon>Cystobacterineae</taxon>
        <taxon>Archangiaceae</taxon>
        <taxon>Cystobacter</taxon>
    </lineage>
</organism>
<proteinExistence type="predicted"/>
<sequence>MASLYPLEAINLALQHARNSPFYRNHLPSTRIQSWEDFKRLPFLKKEDLRQQSPEGLVCVARQEVLQYHETSATTGEPVSVWYSGESLARIHTHLAEWGVGFNEEDRVLIRFPYALSSIAHFVQAAVHRKRACVIAADTGTPITPLPRVVQLMHRLRVSVLATLSLQAVVLAEAAEMAGLDTRRDFPHLRAICCGGEPLTPYRRQLIHEIWGVPVYDNYGMTETGPQAMDCAQHGLHPWGDFWMEVLDDRLEQEVAPGETGNLVVTSLTREATPMIRYVTGDRVRLLTQPCACGQSTTLQVRGRADDILWVQGKPFDLWELQAIVSKLPSRRFWKAAAEPRRLRFIVEKERDEDRIQPGLLEQLRRDHGVQVWVDLIPKGILYDRNEPIAFGRPGKPSYTCSSAELAALVDASRPPRPEGMAR</sequence>
<evidence type="ECO:0000313" key="3">
    <source>
        <dbReference type="Proteomes" id="UP000182229"/>
    </source>
</evidence>
<dbReference type="OrthoDB" id="580775at2"/>
<accession>A0A1L9AUZ1</accession>
<dbReference type="RefSeq" id="WP_071905212.1">
    <property type="nucleotide sequence ID" value="NZ_MPIN01000028.1"/>
</dbReference>
<evidence type="ECO:0000259" key="1">
    <source>
        <dbReference type="Pfam" id="PF00501"/>
    </source>
</evidence>
<dbReference type="AlphaFoldDB" id="A0A1L9AUZ1"/>
<keyword evidence="3" id="KW-1185">Reference proteome</keyword>
<dbReference type="InterPro" id="IPR000873">
    <property type="entry name" value="AMP-dep_synth/lig_dom"/>
</dbReference>
<dbReference type="Proteomes" id="UP000182229">
    <property type="component" value="Unassembled WGS sequence"/>
</dbReference>
<dbReference type="STRING" id="83449.BON30_46980"/>
<evidence type="ECO:0000313" key="2">
    <source>
        <dbReference type="EMBL" id="OJH33794.1"/>
    </source>
</evidence>
<reference evidence="3" key="1">
    <citation type="submission" date="2016-11" db="EMBL/GenBank/DDBJ databases">
        <authorList>
            <person name="Shukria A."/>
            <person name="Stevens D.C."/>
        </authorList>
    </citation>
    <scope>NUCLEOTIDE SEQUENCE [LARGE SCALE GENOMIC DNA]</scope>
    <source>
        <strain evidence="3">Cbfe23</strain>
    </source>
</reference>
<dbReference type="SUPFAM" id="SSF56801">
    <property type="entry name" value="Acetyl-CoA synthetase-like"/>
    <property type="match status" value="1"/>
</dbReference>
<dbReference type="EMBL" id="MPIN01000028">
    <property type="protein sequence ID" value="OJH33794.1"/>
    <property type="molecule type" value="Genomic_DNA"/>
</dbReference>
<reference evidence="2 3" key="2">
    <citation type="submission" date="2016-12" db="EMBL/GenBank/DDBJ databases">
        <title>Draft Genome Sequence of Cystobacter ferrugineus Strain Cbfe23.</title>
        <authorList>
            <person name="Akbar S."/>
            <person name="Dowd S.E."/>
            <person name="Stevens D.C."/>
        </authorList>
    </citation>
    <scope>NUCLEOTIDE SEQUENCE [LARGE SCALE GENOMIC DNA]</scope>
    <source>
        <strain evidence="2 3">Cbfe23</strain>
    </source>
</reference>
<dbReference type="PANTHER" id="PTHR43845">
    <property type="entry name" value="BLR5969 PROTEIN"/>
    <property type="match status" value="1"/>
</dbReference>
<dbReference type="Pfam" id="PF00501">
    <property type="entry name" value="AMP-binding"/>
    <property type="match status" value="1"/>
</dbReference>
<protein>
    <submittedName>
        <fullName evidence="2">CoF synthetase</fullName>
    </submittedName>
</protein>
<dbReference type="InterPro" id="IPR042099">
    <property type="entry name" value="ANL_N_sf"/>
</dbReference>
<comment type="caution">
    <text evidence="2">The sequence shown here is derived from an EMBL/GenBank/DDBJ whole genome shotgun (WGS) entry which is preliminary data.</text>
</comment>
<dbReference type="PANTHER" id="PTHR43845:SF1">
    <property type="entry name" value="BLR5969 PROTEIN"/>
    <property type="match status" value="1"/>
</dbReference>